<dbReference type="OrthoDB" id="3553547at2759"/>
<dbReference type="Proteomes" id="UP000566819">
    <property type="component" value="Unassembled WGS sequence"/>
</dbReference>
<dbReference type="EMBL" id="JAAMPI010000582">
    <property type="protein sequence ID" value="KAF4630152.1"/>
    <property type="molecule type" value="Genomic_DNA"/>
</dbReference>
<feature type="compositionally biased region" description="Polar residues" evidence="2">
    <location>
        <begin position="20"/>
        <end position="29"/>
    </location>
</feature>
<sequence>MTFNFDTRERWPAQGGLWQHFNQSSTRSKTTNESHRRQISEPSDSVERPVKREAFQRKRAKSIDESCPNPERIRSTTQGIDRNVISLIQNNYNPSLLTQNDPPDGLRNSQNSTRVDCVVLPDSSALVRASTSTPPHTPTTPTISGHRMSPPMTLPGDIIMDATDKTPTVTHVEDRSPHVGFEESELQLTDSSDPLWDIIQRRRVETWSVRSEVHETRAMLREKQTAKSNADDALYQHMRKRVLLGADLKEASLNDHEKSIETLMQACQLARDEYGPLEDDCNRLEDKLSGLEFKLARLEEEFYNRPKDPMALRPESVIPAFRHPPTETAELDFEDLKDFDLHPLVDAFQSKLGDMDILRERLHELMGDKEILKEEKEARQNIGLDLDTDDQAWLDNYPSSEAKLREEIETVEKELDIMRRDCFRRGLIDENDEPTNLQSQEKALFSAEEDINPQDQVSEYVKYPLLLPRPGQKQGKVEELKSIPDAKSDTNTDRINQWLLDQLRNSPLDVMLLASIHELLHGVKIKDHWEMLVLAVWYKDGTFNASHFRAYPSSLTTHASGGRPRSFDSADYHF</sequence>
<feature type="compositionally biased region" description="Low complexity" evidence="2">
    <location>
        <begin position="130"/>
        <end position="142"/>
    </location>
</feature>
<keyword evidence="4" id="KW-1185">Reference proteome</keyword>
<feature type="region of interest" description="Disordered" evidence="2">
    <location>
        <begin position="127"/>
        <end position="149"/>
    </location>
</feature>
<reference evidence="3 4" key="1">
    <citation type="submission" date="2020-03" db="EMBL/GenBank/DDBJ databases">
        <title>Draft Genome Sequence of Cudoniella acicularis.</title>
        <authorList>
            <person name="Buettner E."/>
            <person name="Kellner H."/>
        </authorList>
    </citation>
    <scope>NUCLEOTIDE SEQUENCE [LARGE SCALE GENOMIC DNA]</scope>
    <source>
        <strain evidence="3 4">DSM 108380</strain>
    </source>
</reference>
<protein>
    <submittedName>
        <fullName evidence="3">Uncharacterized protein</fullName>
    </submittedName>
</protein>
<name>A0A8H4RHG9_9HELO</name>
<evidence type="ECO:0000256" key="1">
    <source>
        <dbReference type="SAM" id="Coils"/>
    </source>
</evidence>
<dbReference type="AlphaFoldDB" id="A0A8H4RHG9"/>
<evidence type="ECO:0000313" key="3">
    <source>
        <dbReference type="EMBL" id="KAF4630152.1"/>
    </source>
</evidence>
<comment type="caution">
    <text evidence="3">The sequence shown here is derived from an EMBL/GenBank/DDBJ whole genome shotgun (WGS) entry which is preliminary data.</text>
</comment>
<accession>A0A8H4RHG9</accession>
<feature type="region of interest" description="Disordered" evidence="2">
    <location>
        <begin position="14"/>
        <end position="78"/>
    </location>
</feature>
<feature type="coiled-coil region" evidence="1">
    <location>
        <begin position="253"/>
        <end position="301"/>
    </location>
</feature>
<keyword evidence="1" id="KW-0175">Coiled coil</keyword>
<proteinExistence type="predicted"/>
<organism evidence="3 4">
    <name type="scientific">Cudoniella acicularis</name>
    <dbReference type="NCBI Taxonomy" id="354080"/>
    <lineage>
        <taxon>Eukaryota</taxon>
        <taxon>Fungi</taxon>
        <taxon>Dikarya</taxon>
        <taxon>Ascomycota</taxon>
        <taxon>Pezizomycotina</taxon>
        <taxon>Leotiomycetes</taxon>
        <taxon>Helotiales</taxon>
        <taxon>Tricladiaceae</taxon>
        <taxon>Cudoniella</taxon>
    </lineage>
</organism>
<feature type="compositionally biased region" description="Basic and acidic residues" evidence="2">
    <location>
        <begin position="30"/>
        <end position="64"/>
    </location>
</feature>
<evidence type="ECO:0000256" key="2">
    <source>
        <dbReference type="SAM" id="MobiDB-lite"/>
    </source>
</evidence>
<gene>
    <name evidence="3" type="ORF">G7Y89_g7990</name>
</gene>
<evidence type="ECO:0000313" key="4">
    <source>
        <dbReference type="Proteomes" id="UP000566819"/>
    </source>
</evidence>